<protein>
    <submittedName>
        <fullName evidence="1">Uncharacterized protein</fullName>
    </submittedName>
</protein>
<gene>
    <name evidence="1" type="ORF">F4820DRAFT_326900</name>
</gene>
<keyword evidence="2" id="KW-1185">Reference proteome</keyword>
<sequence length="298" mass="33263">MSNHNSGSGTSFDPQNWTDIFPALRECAIGSRGQFIVDEHCQILRRHGESMGADDATLEATEQLARGYDDLVVLLYEPPTDGETPLRYEETLADETYPRTIGQLDQSLRFAFQGQRNVENTIVLDSGMVKEPIEIFSEILSSLHPKVVILCRFQKNHSWSDLLKNFRSFVTKNGHMYVMQLGEGDNYVGVPSFHPMYFTKLDPRAEGHGVVQEIAREYLFDFTFIAAANALAGRVIRAEAVWDLLHHAEGDVGLPASGISFRTGIPPPISEDMSSLNGVVQAVGMVSPCYESCRTWLF</sequence>
<proteinExistence type="predicted"/>
<evidence type="ECO:0000313" key="1">
    <source>
        <dbReference type="EMBL" id="KAI4864714.1"/>
    </source>
</evidence>
<name>A0ACB9YZ24_9PEZI</name>
<dbReference type="EMBL" id="MU393482">
    <property type="protein sequence ID" value="KAI4864714.1"/>
    <property type="molecule type" value="Genomic_DNA"/>
</dbReference>
<evidence type="ECO:0000313" key="2">
    <source>
        <dbReference type="Proteomes" id="UP001497700"/>
    </source>
</evidence>
<organism evidence="1 2">
    <name type="scientific">Hypoxylon rubiginosum</name>
    <dbReference type="NCBI Taxonomy" id="110542"/>
    <lineage>
        <taxon>Eukaryota</taxon>
        <taxon>Fungi</taxon>
        <taxon>Dikarya</taxon>
        <taxon>Ascomycota</taxon>
        <taxon>Pezizomycotina</taxon>
        <taxon>Sordariomycetes</taxon>
        <taxon>Xylariomycetidae</taxon>
        <taxon>Xylariales</taxon>
        <taxon>Hypoxylaceae</taxon>
        <taxon>Hypoxylon</taxon>
    </lineage>
</organism>
<accession>A0ACB9YZ24</accession>
<reference evidence="1 2" key="1">
    <citation type="journal article" date="2022" name="New Phytol.">
        <title>Ecological generalism drives hyperdiversity of secondary metabolite gene clusters in xylarialean endophytes.</title>
        <authorList>
            <person name="Franco M.E.E."/>
            <person name="Wisecaver J.H."/>
            <person name="Arnold A.E."/>
            <person name="Ju Y.M."/>
            <person name="Slot J.C."/>
            <person name="Ahrendt S."/>
            <person name="Moore L.P."/>
            <person name="Eastman K.E."/>
            <person name="Scott K."/>
            <person name="Konkel Z."/>
            <person name="Mondo S.J."/>
            <person name="Kuo A."/>
            <person name="Hayes R.D."/>
            <person name="Haridas S."/>
            <person name="Andreopoulos B."/>
            <person name="Riley R."/>
            <person name="LaButti K."/>
            <person name="Pangilinan J."/>
            <person name="Lipzen A."/>
            <person name="Amirebrahimi M."/>
            <person name="Yan J."/>
            <person name="Adam C."/>
            <person name="Keymanesh K."/>
            <person name="Ng V."/>
            <person name="Louie K."/>
            <person name="Northen T."/>
            <person name="Drula E."/>
            <person name="Henrissat B."/>
            <person name="Hsieh H.M."/>
            <person name="Youens-Clark K."/>
            <person name="Lutzoni F."/>
            <person name="Miadlikowska J."/>
            <person name="Eastwood D.C."/>
            <person name="Hamelin R.C."/>
            <person name="Grigoriev I.V."/>
            <person name="U'Ren J.M."/>
        </authorList>
    </citation>
    <scope>NUCLEOTIDE SEQUENCE [LARGE SCALE GENOMIC DNA]</scope>
    <source>
        <strain evidence="1 2">CBS 119005</strain>
    </source>
</reference>
<dbReference type="Proteomes" id="UP001497700">
    <property type="component" value="Unassembled WGS sequence"/>
</dbReference>
<comment type="caution">
    <text evidence="1">The sequence shown here is derived from an EMBL/GenBank/DDBJ whole genome shotgun (WGS) entry which is preliminary data.</text>
</comment>